<reference evidence="1 2" key="1">
    <citation type="submission" date="2013-09" db="EMBL/GenBank/DDBJ databases">
        <title>Corchorus capsularis genome sequencing.</title>
        <authorList>
            <person name="Alam M."/>
            <person name="Haque M.S."/>
            <person name="Islam M.S."/>
            <person name="Emdad E.M."/>
            <person name="Islam M.M."/>
            <person name="Ahmed B."/>
            <person name="Halim A."/>
            <person name="Hossen Q.M.M."/>
            <person name="Hossain M.Z."/>
            <person name="Ahmed R."/>
            <person name="Khan M.M."/>
            <person name="Islam R."/>
            <person name="Rashid M.M."/>
            <person name="Khan S.A."/>
            <person name="Rahman M.S."/>
            <person name="Alam M."/>
        </authorList>
    </citation>
    <scope>NUCLEOTIDE SEQUENCE [LARGE SCALE GENOMIC DNA]</scope>
    <source>
        <strain evidence="2">cv. CVL-1</strain>
        <tissue evidence="1">Whole seedling</tissue>
    </source>
</reference>
<comment type="caution">
    <text evidence="1">The sequence shown here is derived from an EMBL/GenBank/DDBJ whole genome shotgun (WGS) entry which is preliminary data.</text>
</comment>
<dbReference type="Gramene" id="OMO54478">
    <property type="protein sequence ID" value="OMO54478"/>
    <property type="gene ID" value="CCACVL1_27774"/>
</dbReference>
<dbReference type="Proteomes" id="UP000188268">
    <property type="component" value="Unassembled WGS sequence"/>
</dbReference>
<dbReference type="AlphaFoldDB" id="A0A1R3G8Q2"/>
<organism evidence="1 2">
    <name type="scientific">Corchorus capsularis</name>
    <name type="common">Jute</name>
    <dbReference type="NCBI Taxonomy" id="210143"/>
    <lineage>
        <taxon>Eukaryota</taxon>
        <taxon>Viridiplantae</taxon>
        <taxon>Streptophyta</taxon>
        <taxon>Embryophyta</taxon>
        <taxon>Tracheophyta</taxon>
        <taxon>Spermatophyta</taxon>
        <taxon>Magnoliopsida</taxon>
        <taxon>eudicotyledons</taxon>
        <taxon>Gunneridae</taxon>
        <taxon>Pentapetalae</taxon>
        <taxon>rosids</taxon>
        <taxon>malvids</taxon>
        <taxon>Malvales</taxon>
        <taxon>Malvaceae</taxon>
        <taxon>Grewioideae</taxon>
        <taxon>Apeibeae</taxon>
        <taxon>Corchorus</taxon>
    </lineage>
</organism>
<dbReference type="EMBL" id="AWWV01014971">
    <property type="protein sequence ID" value="OMO54478.1"/>
    <property type="molecule type" value="Genomic_DNA"/>
</dbReference>
<sequence length="85" mass="9396">MLVIGGRGRGDHDIGNKENAEEIVIGNPAMGHNRQISRCKVGECGPSVNDPNRGCEKIMRCRRPPALNTTKSEDVKLKVKDVKHY</sequence>
<gene>
    <name evidence="1" type="ORF">CCACVL1_27774</name>
</gene>
<name>A0A1R3G8Q2_COCAP</name>
<proteinExistence type="predicted"/>
<accession>A0A1R3G8Q2</accession>
<evidence type="ECO:0000313" key="2">
    <source>
        <dbReference type="Proteomes" id="UP000188268"/>
    </source>
</evidence>
<evidence type="ECO:0000313" key="1">
    <source>
        <dbReference type="EMBL" id="OMO54478.1"/>
    </source>
</evidence>
<protein>
    <submittedName>
        <fullName evidence="1">Protein ralf-like 28</fullName>
    </submittedName>
</protein>
<dbReference type="OrthoDB" id="978892at2759"/>
<keyword evidence="2" id="KW-1185">Reference proteome</keyword>